<protein>
    <submittedName>
        <fullName evidence="1">Uncharacterized protein</fullName>
    </submittedName>
</protein>
<reference evidence="1 2" key="1">
    <citation type="journal article" date="2018" name="Biotechnol. Biofuels">
        <title>Integrative visual omics of the white-rot fungus Polyporus brumalis exposes the biotechnological potential of its oxidative enzymes for delignifying raw plant biomass.</title>
        <authorList>
            <person name="Miyauchi S."/>
            <person name="Rancon A."/>
            <person name="Drula E."/>
            <person name="Hage H."/>
            <person name="Chaduli D."/>
            <person name="Favel A."/>
            <person name="Grisel S."/>
            <person name="Henrissat B."/>
            <person name="Herpoel-Gimbert I."/>
            <person name="Ruiz-Duenas F.J."/>
            <person name="Chevret D."/>
            <person name="Hainaut M."/>
            <person name="Lin J."/>
            <person name="Wang M."/>
            <person name="Pangilinan J."/>
            <person name="Lipzen A."/>
            <person name="Lesage-Meessen L."/>
            <person name="Navarro D."/>
            <person name="Riley R."/>
            <person name="Grigoriev I.V."/>
            <person name="Zhou S."/>
            <person name="Raouche S."/>
            <person name="Rosso M.N."/>
        </authorList>
    </citation>
    <scope>NUCLEOTIDE SEQUENCE [LARGE SCALE GENOMIC DNA]</scope>
    <source>
        <strain evidence="1 2">BRFM 1820</strain>
    </source>
</reference>
<evidence type="ECO:0000313" key="1">
    <source>
        <dbReference type="EMBL" id="RDX40996.1"/>
    </source>
</evidence>
<proteinExistence type="predicted"/>
<organism evidence="1 2">
    <name type="scientific">Lentinus brumalis</name>
    <dbReference type="NCBI Taxonomy" id="2498619"/>
    <lineage>
        <taxon>Eukaryota</taxon>
        <taxon>Fungi</taxon>
        <taxon>Dikarya</taxon>
        <taxon>Basidiomycota</taxon>
        <taxon>Agaricomycotina</taxon>
        <taxon>Agaricomycetes</taxon>
        <taxon>Polyporales</taxon>
        <taxon>Polyporaceae</taxon>
        <taxon>Lentinus</taxon>
    </lineage>
</organism>
<evidence type="ECO:0000313" key="2">
    <source>
        <dbReference type="Proteomes" id="UP000256964"/>
    </source>
</evidence>
<dbReference type="OrthoDB" id="2802834at2759"/>
<gene>
    <name evidence="1" type="ORF">OH76DRAFT_276650</name>
</gene>
<dbReference type="Gene3D" id="1.20.1280.50">
    <property type="match status" value="1"/>
</dbReference>
<dbReference type="Proteomes" id="UP000256964">
    <property type="component" value="Unassembled WGS sequence"/>
</dbReference>
<accession>A0A371CL38</accession>
<sequence>MLAHAPTYDGIHSTAYMVCWESVSATSSIESYCFRSYDLSDEESTYPNVTCLLRPDTSGVQHLRLSASPPRPQRRRTKVSYNPVCRALYDVFNMQCLEYTCSKRPHYSVWPVSSSPHSSAKMDTIPAETLLDILTRVRPSTEPDWTQPASSFYSWITISHVCREWRELMLAQPAMWDHLLMAESCNPTINEAAAAFLARAAEIPLHLYLVVGPTSLGETANSHLPKLLEQAVPRTTHISICLNREAALEPLWSKLRIPAPLLSDFYVLNTAAFTFPGAFLGPVNLTPWAPNHIIPRSTLFNEHTPLLQAVRLTHLYNPLPMTLVRPGLKRLELKGYDKHHMGSIPIDLMQGVAATLTELVLLSAADYDVAYPVLDLVSPKVAFPALESLVVYGTVNYIPAILNRMAFPTTTIVRVRLHYPIRGGIVYFDPFAAGGVQVQPDEEALIEALMSLFTPENPVVAVSIADDHEAGCRFWNTLGANPDVPEATPRLTLVNAPKRMDVVAFVRRLALDAVQIFHIFSTDPVDVAPWIPAVRSMSSVHHAEIAGNGAVAFFAQLMGEHDGRFLLRTLKKAGFFFGQFEGDVQPRNPFQVFADAVAFRVACETSALKEVWFTQCKGFEGPAIDSLRKVVERVDIGRSGL</sequence>
<name>A0A371CL38_9APHY</name>
<dbReference type="AlphaFoldDB" id="A0A371CL38"/>
<dbReference type="EMBL" id="KZ857528">
    <property type="protein sequence ID" value="RDX40996.1"/>
    <property type="molecule type" value="Genomic_DNA"/>
</dbReference>
<keyword evidence="2" id="KW-1185">Reference proteome</keyword>